<protein>
    <submittedName>
        <fullName evidence="2">Peptidoglycan-binding domain-containing protein</fullName>
    </submittedName>
</protein>
<dbReference type="InterPro" id="IPR036366">
    <property type="entry name" value="PGBDSf"/>
</dbReference>
<gene>
    <name evidence="2" type="ORF">RFM27_02710</name>
</gene>
<sequence length="107" mass="11473">MPTHLKSAHFASDPEAFPILSKVLLGTLRLGPVGTSAFPAPVLSEGLAVFKVQTALFQFGFTDTPQSAVFDQQTAAVVSQFKSFWHLSPSDGVVGQFTLAALDYEMI</sequence>
<proteinExistence type="predicted"/>
<dbReference type="Gene3D" id="1.10.101.10">
    <property type="entry name" value="PGBD-like superfamily/PGBD"/>
    <property type="match status" value="1"/>
</dbReference>
<evidence type="ECO:0000313" key="3">
    <source>
        <dbReference type="Proteomes" id="UP001271780"/>
    </source>
</evidence>
<dbReference type="Pfam" id="PF01471">
    <property type="entry name" value="PG_binding_1"/>
    <property type="match status" value="1"/>
</dbReference>
<feature type="domain" description="Peptidoglycan binding-like" evidence="1">
    <location>
        <begin position="48"/>
        <end position="102"/>
    </location>
</feature>
<evidence type="ECO:0000259" key="1">
    <source>
        <dbReference type="Pfam" id="PF01471"/>
    </source>
</evidence>
<dbReference type="InterPro" id="IPR036365">
    <property type="entry name" value="PGBD-like_sf"/>
</dbReference>
<name>A0ABU4X856_9HYPH</name>
<dbReference type="SUPFAM" id="SSF47090">
    <property type="entry name" value="PGBD-like"/>
    <property type="match status" value="1"/>
</dbReference>
<comment type="caution">
    <text evidence="2">The sequence shown here is derived from an EMBL/GenBank/DDBJ whole genome shotgun (WGS) entry which is preliminary data.</text>
</comment>
<dbReference type="EMBL" id="JAVIIZ010000001">
    <property type="protein sequence ID" value="MDX8470982.1"/>
    <property type="molecule type" value="Genomic_DNA"/>
</dbReference>
<accession>A0ABU4X856</accession>
<keyword evidence="3" id="KW-1185">Reference proteome</keyword>
<dbReference type="RefSeq" id="WP_320315156.1">
    <property type="nucleotide sequence ID" value="NZ_JAVIIX010000001.1"/>
</dbReference>
<reference evidence="2 3" key="1">
    <citation type="submission" date="2023-08" db="EMBL/GenBank/DDBJ databases">
        <title>Implementing the SeqCode for naming new Mesorhizobium species isolated from Vachellia karroo root nodules.</title>
        <authorList>
            <person name="Van Lill M."/>
        </authorList>
    </citation>
    <scope>NUCLEOTIDE SEQUENCE [LARGE SCALE GENOMIC DNA]</scope>
    <source>
        <strain evidence="2 3">VK23A</strain>
    </source>
</reference>
<dbReference type="Proteomes" id="UP001271780">
    <property type="component" value="Unassembled WGS sequence"/>
</dbReference>
<dbReference type="InterPro" id="IPR002477">
    <property type="entry name" value="Peptidoglycan-bd-like"/>
</dbReference>
<evidence type="ECO:0000313" key="2">
    <source>
        <dbReference type="EMBL" id="MDX8470982.1"/>
    </source>
</evidence>
<organism evidence="2 3">
    <name type="scientific">Mesorhizobium dulcispinae</name>
    <dbReference type="NCBI Taxonomy" id="3072316"/>
    <lineage>
        <taxon>Bacteria</taxon>
        <taxon>Pseudomonadati</taxon>
        <taxon>Pseudomonadota</taxon>
        <taxon>Alphaproteobacteria</taxon>
        <taxon>Hyphomicrobiales</taxon>
        <taxon>Phyllobacteriaceae</taxon>
        <taxon>Mesorhizobium</taxon>
    </lineage>
</organism>